<dbReference type="PANTHER" id="PTHR18964:SF149">
    <property type="entry name" value="BIFUNCTIONAL UDP-N-ACETYLGLUCOSAMINE 2-EPIMERASE_N-ACETYLMANNOSAMINE KINASE"/>
    <property type="match status" value="1"/>
</dbReference>
<proteinExistence type="inferred from homology"/>
<evidence type="ECO:0000313" key="4">
    <source>
        <dbReference type="EMBL" id="RCA09572.1"/>
    </source>
</evidence>
<dbReference type="Proteomes" id="UP000252797">
    <property type="component" value="Unassembled WGS sequence"/>
</dbReference>
<dbReference type="Pfam" id="PF00480">
    <property type="entry name" value="ROK"/>
    <property type="match status" value="1"/>
</dbReference>
<evidence type="ECO:0000256" key="2">
    <source>
        <dbReference type="ARBA" id="ARBA00006479"/>
    </source>
</evidence>
<dbReference type="EMBL" id="LEPB01000007">
    <property type="protein sequence ID" value="RCA09572.1"/>
    <property type="molecule type" value="Genomic_DNA"/>
</dbReference>
<sequence>MISSKYTIRESNQANILKAIIDKQEVFRAELAATTGLNKASVSDITKKLLADQLIIQTRIGNASISGGRKPIMLTFNRKVATALSFDVGYDYLEGMLSYIDGTPIATVEKERISVDSTNVVALLQTAIADLMTHNPSTPYDIVGVTIGIHGVILDEQAIFTPYYDLDTIDLKQQLMDHYSFPVFIHNEANLAALGEYTFSSPLQNLISISSHSGIGCGIVEDGILKIGKHGKSGEIGHTILYPNGIPCPCGNHGCLEQYASNKAIYEEFAHKKNLEYANSDIIATYANQADPDALHLIKKNAELLSIGINNISMIYDPDIIVVNSPLYRKLPIMIDYINNALSSRFTKEIIVRNTLLGEKAILFGGVAVIAQHFLNIRKLKFKECGTNLKISFATDSRINSGSRSNSFGNKPKFKKI</sequence>
<evidence type="ECO:0000256" key="3">
    <source>
        <dbReference type="ARBA" id="ARBA00022629"/>
    </source>
</evidence>
<evidence type="ECO:0008006" key="6">
    <source>
        <dbReference type="Google" id="ProtNLM"/>
    </source>
</evidence>
<comment type="function">
    <text evidence="1">Transcriptional repressor of xylose-utilizing enzymes.</text>
</comment>
<dbReference type="PANTHER" id="PTHR18964">
    <property type="entry name" value="ROK (REPRESSOR, ORF, KINASE) FAMILY"/>
    <property type="match status" value="1"/>
</dbReference>
<dbReference type="InterPro" id="IPR000600">
    <property type="entry name" value="ROK"/>
</dbReference>
<dbReference type="GO" id="GO:0042732">
    <property type="term" value="P:D-xylose metabolic process"/>
    <property type="evidence" value="ECO:0007669"/>
    <property type="project" value="UniProtKB-KW"/>
</dbReference>
<dbReference type="Gene3D" id="3.30.420.40">
    <property type="match status" value="2"/>
</dbReference>
<dbReference type="SUPFAM" id="SSF53067">
    <property type="entry name" value="Actin-like ATPase domain"/>
    <property type="match status" value="1"/>
</dbReference>
<protein>
    <recommendedName>
        <fullName evidence="6">ROK family protein</fullName>
    </recommendedName>
</protein>
<dbReference type="InterPro" id="IPR036390">
    <property type="entry name" value="WH_DNA-bd_sf"/>
</dbReference>
<dbReference type="InterPro" id="IPR036388">
    <property type="entry name" value="WH-like_DNA-bd_sf"/>
</dbReference>
<dbReference type="InterPro" id="IPR043129">
    <property type="entry name" value="ATPase_NBD"/>
</dbReference>
<keyword evidence="3" id="KW-0859">Xylose metabolism</keyword>
<dbReference type="CDD" id="cd24077">
    <property type="entry name" value="ASKHA_ATPase_ROK_SaXylR-like"/>
    <property type="match status" value="1"/>
</dbReference>
<gene>
    <name evidence="4" type="ORF">EA71_02889</name>
</gene>
<organism evidence="4 5">
    <name type="scientific">Enterococcus durans</name>
    <dbReference type="NCBI Taxonomy" id="53345"/>
    <lineage>
        <taxon>Bacteria</taxon>
        <taxon>Bacillati</taxon>
        <taxon>Bacillota</taxon>
        <taxon>Bacilli</taxon>
        <taxon>Lactobacillales</taxon>
        <taxon>Enterococcaceae</taxon>
        <taxon>Enterococcus</taxon>
    </lineage>
</organism>
<accession>A0A367CAZ0</accession>
<dbReference type="AlphaFoldDB" id="A0A367CAZ0"/>
<dbReference type="Gene3D" id="1.10.10.10">
    <property type="entry name" value="Winged helix-like DNA-binding domain superfamily/Winged helix DNA-binding domain"/>
    <property type="match status" value="1"/>
</dbReference>
<keyword evidence="3" id="KW-0119">Carbohydrate metabolism</keyword>
<dbReference type="SUPFAM" id="SSF46785">
    <property type="entry name" value="Winged helix' DNA-binding domain"/>
    <property type="match status" value="1"/>
</dbReference>
<evidence type="ECO:0000256" key="1">
    <source>
        <dbReference type="ARBA" id="ARBA00002486"/>
    </source>
</evidence>
<name>A0A367CAZ0_9ENTE</name>
<evidence type="ECO:0000313" key="5">
    <source>
        <dbReference type="Proteomes" id="UP000252797"/>
    </source>
</evidence>
<dbReference type="RefSeq" id="WP_113846370.1">
    <property type="nucleotide sequence ID" value="NZ_JADPAK010000009.1"/>
</dbReference>
<comment type="similarity">
    <text evidence="2">Belongs to the ROK (NagC/XylR) family.</text>
</comment>
<reference evidence="4 5" key="1">
    <citation type="submission" date="2015-06" db="EMBL/GenBank/DDBJ databases">
        <title>The Genome Sequence of Enterococcus durans 4EA1.</title>
        <authorList>
            <consortium name="The Broad Institute Genomics Platform"/>
            <consortium name="The Broad Institute Genome Sequencing Center for Infectious Disease"/>
            <person name="Earl A.M."/>
            <person name="Van Tyne D."/>
            <person name="Lebreton F."/>
            <person name="Saavedra J.T."/>
            <person name="Gilmore M.S."/>
            <person name="Manson Mcguire A."/>
            <person name="Clock S."/>
            <person name="Crupain M."/>
            <person name="Rangan U."/>
            <person name="Young S."/>
            <person name="Abouelleil A."/>
            <person name="Cao P."/>
            <person name="Chapman S.B."/>
            <person name="Griggs A."/>
            <person name="Priest M."/>
            <person name="Shea T."/>
            <person name="Wortman J."/>
            <person name="Nusbaum C."/>
            <person name="Birren B."/>
        </authorList>
    </citation>
    <scope>NUCLEOTIDE SEQUENCE [LARGE SCALE GENOMIC DNA]</scope>
    <source>
        <strain evidence="4 5">4EA1</strain>
    </source>
</reference>
<comment type="caution">
    <text evidence="4">The sequence shown here is derived from an EMBL/GenBank/DDBJ whole genome shotgun (WGS) entry which is preliminary data.</text>
</comment>